<dbReference type="PANTHER" id="PTHR12358">
    <property type="entry name" value="SPHINGOSINE KINASE"/>
    <property type="match status" value="1"/>
</dbReference>
<dbReference type="AlphaFoldDB" id="A0A7W1XS95"/>
<name>A0A7W1XS95_9BACL</name>
<keyword evidence="3" id="KW-0444">Lipid biosynthesis</keyword>
<dbReference type="GO" id="GO:0008654">
    <property type="term" value="P:phospholipid biosynthetic process"/>
    <property type="evidence" value="ECO:0007669"/>
    <property type="project" value="UniProtKB-KW"/>
</dbReference>
<dbReference type="Gene3D" id="2.60.200.40">
    <property type="match status" value="1"/>
</dbReference>
<evidence type="ECO:0000256" key="2">
    <source>
        <dbReference type="ARBA" id="ARBA00005983"/>
    </source>
</evidence>
<dbReference type="GO" id="GO:0005524">
    <property type="term" value="F:ATP binding"/>
    <property type="evidence" value="ECO:0007669"/>
    <property type="project" value="UniProtKB-KW"/>
</dbReference>
<evidence type="ECO:0000256" key="5">
    <source>
        <dbReference type="ARBA" id="ARBA00022741"/>
    </source>
</evidence>
<comment type="caution">
    <text evidence="12">The sequence shown here is derived from an EMBL/GenBank/DDBJ whole genome shotgun (WGS) entry which is preliminary data.</text>
</comment>
<gene>
    <name evidence="12" type="ORF">H2C83_08230</name>
</gene>
<dbReference type="PANTHER" id="PTHR12358:SF54">
    <property type="entry name" value="SPHINGOSINE KINASE RELATED PROTEIN"/>
    <property type="match status" value="1"/>
</dbReference>
<evidence type="ECO:0000256" key="8">
    <source>
        <dbReference type="ARBA" id="ARBA00023098"/>
    </source>
</evidence>
<dbReference type="InterPro" id="IPR017438">
    <property type="entry name" value="ATP-NAD_kinase_N"/>
</dbReference>
<dbReference type="Proteomes" id="UP000538292">
    <property type="component" value="Unassembled WGS sequence"/>
</dbReference>
<dbReference type="InterPro" id="IPR045540">
    <property type="entry name" value="YegS/DAGK_C"/>
</dbReference>
<dbReference type="PROSITE" id="PS50146">
    <property type="entry name" value="DAGK"/>
    <property type="match status" value="1"/>
</dbReference>
<evidence type="ECO:0000256" key="4">
    <source>
        <dbReference type="ARBA" id="ARBA00022679"/>
    </source>
</evidence>
<keyword evidence="4" id="KW-0808">Transferase</keyword>
<dbReference type="NCBIfam" id="TIGR00147">
    <property type="entry name" value="YegS/Rv2252/BmrU family lipid kinase"/>
    <property type="match status" value="1"/>
</dbReference>
<keyword evidence="6 12" id="KW-0418">Kinase</keyword>
<keyword evidence="9" id="KW-0594">Phospholipid biosynthesis</keyword>
<dbReference type="InterPro" id="IPR050187">
    <property type="entry name" value="Lipid_Phosphate_FormReg"/>
</dbReference>
<comment type="similarity">
    <text evidence="2">Belongs to the diacylglycerol/lipid kinase family.</text>
</comment>
<keyword evidence="10" id="KW-1208">Phospholipid metabolism</keyword>
<keyword evidence="8" id="KW-0443">Lipid metabolism</keyword>
<protein>
    <submittedName>
        <fullName evidence="12">Diacylglycerol kinase family lipid kinase</fullName>
    </submittedName>
</protein>
<evidence type="ECO:0000256" key="7">
    <source>
        <dbReference type="ARBA" id="ARBA00022840"/>
    </source>
</evidence>
<dbReference type="GO" id="GO:0016301">
    <property type="term" value="F:kinase activity"/>
    <property type="evidence" value="ECO:0007669"/>
    <property type="project" value="UniProtKB-KW"/>
</dbReference>
<dbReference type="Pfam" id="PF19279">
    <property type="entry name" value="YegS_C"/>
    <property type="match status" value="1"/>
</dbReference>
<dbReference type="InterPro" id="IPR016064">
    <property type="entry name" value="NAD/diacylglycerol_kinase_sf"/>
</dbReference>
<dbReference type="SUPFAM" id="SSF111331">
    <property type="entry name" value="NAD kinase/diacylglycerol kinase-like"/>
    <property type="match status" value="1"/>
</dbReference>
<keyword evidence="7" id="KW-0067">ATP-binding</keyword>
<evidence type="ECO:0000259" key="11">
    <source>
        <dbReference type="PROSITE" id="PS50146"/>
    </source>
</evidence>
<dbReference type="Pfam" id="PF00781">
    <property type="entry name" value="DAGK_cat"/>
    <property type="match status" value="1"/>
</dbReference>
<reference evidence="12 13" key="1">
    <citation type="submission" date="2020-07" db="EMBL/GenBank/DDBJ databases">
        <title>Thermoactinomyces phylogeny.</title>
        <authorList>
            <person name="Dunlap C."/>
        </authorList>
    </citation>
    <scope>NUCLEOTIDE SEQUENCE [LARGE SCALE GENOMIC DNA]</scope>
    <source>
        <strain evidence="12 13">AMNI-1</strain>
    </source>
</reference>
<keyword evidence="5" id="KW-0547">Nucleotide-binding</keyword>
<dbReference type="InterPro" id="IPR005218">
    <property type="entry name" value="Diacylglycerol/lipid_kinase"/>
</dbReference>
<evidence type="ECO:0000256" key="3">
    <source>
        <dbReference type="ARBA" id="ARBA00022516"/>
    </source>
</evidence>
<feature type="domain" description="DAGKc" evidence="11">
    <location>
        <begin position="1"/>
        <end position="131"/>
    </location>
</feature>
<dbReference type="InterPro" id="IPR001206">
    <property type="entry name" value="Diacylglycerol_kinase_cat_dom"/>
</dbReference>
<dbReference type="EMBL" id="JACEOL010000028">
    <property type="protein sequence ID" value="MBA4602304.1"/>
    <property type="molecule type" value="Genomic_DNA"/>
</dbReference>
<evidence type="ECO:0000256" key="6">
    <source>
        <dbReference type="ARBA" id="ARBA00022777"/>
    </source>
</evidence>
<dbReference type="SMART" id="SM00046">
    <property type="entry name" value="DAGKc"/>
    <property type="match status" value="1"/>
</dbReference>
<comment type="cofactor">
    <cofactor evidence="1">
        <name>Mg(2+)</name>
        <dbReference type="ChEBI" id="CHEBI:18420"/>
    </cofactor>
</comment>
<accession>A0A7W1XS95</accession>
<evidence type="ECO:0000256" key="10">
    <source>
        <dbReference type="ARBA" id="ARBA00023264"/>
    </source>
</evidence>
<evidence type="ECO:0000256" key="1">
    <source>
        <dbReference type="ARBA" id="ARBA00001946"/>
    </source>
</evidence>
<evidence type="ECO:0000256" key="9">
    <source>
        <dbReference type="ARBA" id="ARBA00023209"/>
    </source>
</evidence>
<sequence>MKSMFLFVVNTESGKGKGRAVWQKVEKSLQMYSIAYQVWFTQKERKLTPAIRNQLKSKRWRAVVAVGGDGTVNEAGGGVIGENIPFGIIPTGTGNDFAAYHKIPYDAEKALARILDFQAKLIDTAYVNGQPMLGSMGVGLDAIIVDRTNRSVHKKWLGSLSYGVEAIKSLFSFKPQKATLTIDGKEEKIGQNWIVAVVNIGQYGGGIEICPQAETSDGYLDICSIGNITKKEFLRAFPLAYRGRHADHPAVSMKRGQTITISGMFPLLYHVDGEIMGTTPVRVEIQPGSLLLL</sequence>
<organism evidence="12 13">
    <name type="scientific">Thermoactinomyces mirandus</name>
    <dbReference type="NCBI Taxonomy" id="2756294"/>
    <lineage>
        <taxon>Bacteria</taxon>
        <taxon>Bacillati</taxon>
        <taxon>Bacillota</taxon>
        <taxon>Bacilli</taxon>
        <taxon>Bacillales</taxon>
        <taxon>Thermoactinomycetaceae</taxon>
        <taxon>Thermoactinomyces</taxon>
    </lineage>
</organism>
<evidence type="ECO:0000313" key="13">
    <source>
        <dbReference type="Proteomes" id="UP000538292"/>
    </source>
</evidence>
<evidence type="ECO:0000313" key="12">
    <source>
        <dbReference type="EMBL" id="MBA4602304.1"/>
    </source>
</evidence>
<proteinExistence type="inferred from homology"/>
<dbReference type="Gene3D" id="3.40.50.10330">
    <property type="entry name" value="Probable inorganic polyphosphate/atp-NAD kinase, domain 1"/>
    <property type="match status" value="1"/>
</dbReference>
<keyword evidence="13" id="KW-1185">Reference proteome</keyword>